<accession>A0A831A1K0</accession>
<dbReference type="AlphaFoldDB" id="A0A831A1K0"/>
<name>A0A831A1K0_ERWAM</name>
<organism evidence="1 2">
    <name type="scientific">Erwinia amylovora NBRC 12687 = CFBP 1232</name>
    <dbReference type="NCBI Taxonomy" id="1219359"/>
    <lineage>
        <taxon>Bacteria</taxon>
        <taxon>Pseudomonadati</taxon>
        <taxon>Pseudomonadota</taxon>
        <taxon>Gammaproteobacteria</taxon>
        <taxon>Enterobacterales</taxon>
        <taxon>Erwiniaceae</taxon>
        <taxon>Erwinia</taxon>
    </lineage>
</organism>
<proteinExistence type="predicted"/>
<evidence type="ECO:0000313" key="2">
    <source>
        <dbReference type="Proteomes" id="UP000013111"/>
    </source>
</evidence>
<comment type="caution">
    <text evidence="1">The sequence shown here is derived from an EMBL/GenBank/DDBJ whole genome shotgun (WGS) entry which is preliminary data.</text>
</comment>
<gene>
    <name evidence="1" type="ORF">BN437_1914</name>
</gene>
<dbReference type="Proteomes" id="UP000013111">
    <property type="component" value="Unassembled WGS sequence"/>
</dbReference>
<dbReference type="EMBL" id="CAPB01000020">
    <property type="protein sequence ID" value="CCO93844.1"/>
    <property type="molecule type" value="Genomic_DNA"/>
</dbReference>
<evidence type="ECO:0000313" key="1">
    <source>
        <dbReference type="EMBL" id="CCO93844.1"/>
    </source>
</evidence>
<protein>
    <submittedName>
        <fullName evidence="1">Uncharacterized protein</fullName>
    </submittedName>
</protein>
<sequence length="32" mass="3598">MFIPPCFLASGTYSQAILSLDNEKKKPAKSRR</sequence>
<reference evidence="1 2" key="1">
    <citation type="submission" date="2012-11" db="EMBL/GenBank/DDBJ databases">
        <authorList>
            <person name="Linke B."/>
        </authorList>
    </citation>
    <scope>NUCLEOTIDE SEQUENCE [LARGE SCALE GENOMIC DNA]</scope>
    <source>
        <strain evidence="2">CFBP 1232</strain>
    </source>
</reference>
<reference evidence="1 2" key="2">
    <citation type="submission" date="2013-04" db="EMBL/GenBank/DDBJ databases">
        <title>Comparative genomics of 12 strains of Erwinia amylovora identifies a pan-genome with a large conserved core and provides insights into host specificity.</title>
        <authorList>
            <person name="Mann R.A."/>
            <person name="Smits T.H.M."/>
            <person name="Buehlmann A."/>
            <person name="Blom J."/>
            <person name="Goesmann A."/>
            <person name="Frey J.E."/>
            <person name="Plummer K.M."/>
            <person name="Beer S.V."/>
            <person name="Luck J."/>
            <person name="Duffy B."/>
            <person name="Rodoni B."/>
        </authorList>
    </citation>
    <scope>NUCLEOTIDE SEQUENCE [LARGE SCALE GENOMIC DNA]</scope>
    <source>
        <strain evidence="2">CFBP 1232</strain>
    </source>
</reference>